<organism evidence="2 3">
    <name type="scientific">Penicillium camemberti (strain FM 013)</name>
    <dbReference type="NCBI Taxonomy" id="1429867"/>
    <lineage>
        <taxon>Eukaryota</taxon>
        <taxon>Fungi</taxon>
        <taxon>Dikarya</taxon>
        <taxon>Ascomycota</taxon>
        <taxon>Pezizomycotina</taxon>
        <taxon>Eurotiomycetes</taxon>
        <taxon>Eurotiomycetidae</taxon>
        <taxon>Eurotiales</taxon>
        <taxon>Aspergillaceae</taxon>
        <taxon>Penicillium</taxon>
    </lineage>
</organism>
<reference evidence="2 3" key="1">
    <citation type="journal article" date="2014" name="Nat. Commun.">
        <title>Multiple recent horizontal transfers of a large genomic region in cheese making fungi.</title>
        <authorList>
            <person name="Cheeseman K."/>
            <person name="Ropars J."/>
            <person name="Renault P."/>
            <person name="Dupont J."/>
            <person name="Gouzy J."/>
            <person name="Branca A."/>
            <person name="Abraham A.L."/>
            <person name="Ceppi M."/>
            <person name="Conseiller E."/>
            <person name="Debuchy R."/>
            <person name="Malagnac F."/>
            <person name="Goarin A."/>
            <person name="Silar P."/>
            <person name="Lacoste S."/>
            <person name="Sallet E."/>
            <person name="Bensimon A."/>
            <person name="Giraud T."/>
            <person name="Brygoo Y."/>
        </authorList>
    </citation>
    <scope>NUCLEOTIDE SEQUENCE [LARGE SCALE GENOMIC DNA]</scope>
    <source>
        <strain evidence="3">FM 013</strain>
    </source>
</reference>
<evidence type="ECO:0000256" key="1">
    <source>
        <dbReference type="SAM" id="SignalP"/>
    </source>
</evidence>
<protein>
    <submittedName>
        <fullName evidence="2">Str. FM013</fullName>
    </submittedName>
</protein>
<dbReference type="AlphaFoldDB" id="A0A0G4PHV1"/>
<evidence type="ECO:0000313" key="2">
    <source>
        <dbReference type="EMBL" id="CRL25975.1"/>
    </source>
</evidence>
<feature type="signal peptide" evidence="1">
    <location>
        <begin position="1"/>
        <end position="25"/>
    </location>
</feature>
<feature type="chain" id="PRO_5005195480" evidence="1">
    <location>
        <begin position="26"/>
        <end position="85"/>
    </location>
</feature>
<keyword evidence="3" id="KW-1185">Reference proteome</keyword>
<name>A0A0G4PHV1_PENC3</name>
<keyword evidence="1" id="KW-0732">Signal</keyword>
<dbReference type="Proteomes" id="UP000053732">
    <property type="component" value="Unassembled WGS sequence"/>
</dbReference>
<dbReference type="EMBL" id="HG793149">
    <property type="protein sequence ID" value="CRL25975.1"/>
    <property type="molecule type" value="Genomic_DNA"/>
</dbReference>
<sequence length="85" mass="9729">MGFLLLLFLVFFAPLILFVGQYCAASVLSPDRITNTEQHGLQLHPAWGIDSVLYGQDWMDMEQATSAQWPTRVQLCPNRLRWTTC</sequence>
<accession>A0A0G4PHV1</accession>
<proteinExistence type="predicted"/>
<gene>
    <name evidence="2" type="ORF">PCAMFM013_S016g000256</name>
</gene>
<evidence type="ECO:0000313" key="3">
    <source>
        <dbReference type="Proteomes" id="UP000053732"/>
    </source>
</evidence>